<dbReference type="GeneID" id="3294205"/>
<keyword evidence="3" id="KW-1185">Reference proteome</keyword>
<sequence>MTSRSTILIQTLEYWIGQKHLHTEQKLEDMKAQLRVIREELNGR</sequence>
<reference evidence="2 4" key="2">
    <citation type="submission" date="2009-10" db="EMBL/GenBank/DDBJ databases">
        <title>The Genome Sequence of Prochlorococcus phage P-SSM2.</title>
        <authorList>
            <consortium name="The Broad Institute Genome Sequencing Platform"/>
            <person name="Henn M.R."/>
            <person name="Sullivan M.S."/>
            <person name="Osburne M.S."/>
            <person name="Levin J."/>
            <person name="Malboeuf C."/>
            <person name="Casali M."/>
            <person name="Russ C."/>
            <person name="Lennon N."/>
            <person name="Chapman S.B."/>
            <person name="Erlich R."/>
            <person name="Young S.K."/>
            <person name="Koehrsen M."/>
            <person name="Yandava C."/>
            <person name="Zeng Q."/>
            <person name="Alvarado L."/>
            <person name="Anderson S."/>
            <person name="Berlin A."/>
            <person name="Borenstein D."/>
            <person name="Chen Z."/>
            <person name="Engels R."/>
            <person name="Freedman E."/>
            <person name="Gellesch M."/>
            <person name="Goldberg J."/>
            <person name="Green L."/>
            <person name="Griggs A."/>
            <person name="Gujja S."/>
            <person name="Heilman E.R."/>
            <person name="Heiman D."/>
            <person name="Hepburn T."/>
            <person name="Howarth C."/>
            <person name="Jen D."/>
            <person name="Larson L."/>
            <person name="Lewis B."/>
            <person name="Mehta T."/>
            <person name="Park D."/>
            <person name="Pearson M."/>
            <person name="Richards J."/>
            <person name="Rizzolo K."/>
            <person name="Roberts A."/>
            <person name="Ryan E."/>
            <person name="Saif S."/>
            <person name="Shea T."/>
            <person name="Shenoy N."/>
            <person name="Sisk P."/>
            <person name="Stolte C."/>
            <person name="Sykes S."/>
            <person name="Walk T."/>
            <person name="White J."/>
            <person name="Yu Q."/>
            <person name="Coleman M.L."/>
            <person name="Huang K.H."/>
            <person name="Weigele P.R."/>
            <person name="DeFrancesco A.S."/>
            <person name="Kern S.E."/>
            <person name="Thompson L.R."/>
            <person name="Fu R."/>
            <person name="Hombeck B."/>
            <person name="Chisholm S.W."/>
            <person name="Haas B."/>
            <person name="Nusbaum C."/>
            <person name="Birren B."/>
        </authorList>
    </citation>
    <scope>NUCLEOTIDE SEQUENCE [LARGE SCALE GENOMIC DNA]</scope>
    <source>
        <strain evidence="2">P-SSM2</strain>
    </source>
</reference>
<reference evidence="1 3" key="3">
    <citation type="journal article" date="2010" name="Environ. Microbiol.">
        <title>Genomic analysis of oceanic cyanobacterial myoviruses compared with T4-like myoviruses from diverse hosts and environments.</title>
        <authorList>
            <person name="Sullivan M.B."/>
            <person name="Huang K.H."/>
            <person name="Ignacio-Espinoza J.C."/>
            <person name="Berlin A.M."/>
            <person name="Kelly L."/>
            <person name="Weigele P.R."/>
            <person name="DeFrancesco A.S."/>
            <person name="Kern S.E."/>
            <person name="Thompson L.R."/>
            <person name="Young S."/>
            <person name="Yandava C."/>
            <person name="Fu R."/>
            <person name="Krastins B."/>
            <person name="Chase M."/>
            <person name="Sarracino D."/>
            <person name="Osburne M.S."/>
            <person name="Henn M.R."/>
            <person name="Chisholm S.W."/>
        </authorList>
    </citation>
    <scope>NUCLEOTIDE SEQUENCE [LARGE SCALE GENOMIC DNA]</scope>
</reference>
<organism evidence="1 3">
    <name type="scientific">Prochlorococcus phage P-SSM2</name>
    <dbReference type="NCBI Taxonomy" id="268746"/>
    <lineage>
        <taxon>Viruses</taxon>
        <taxon>Duplodnaviria</taxon>
        <taxon>Heunggongvirae</taxon>
        <taxon>Uroviricota</taxon>
        <taxon>Caudoviricetes</taxon>
        <taxon>Pantevenvirales</taxon>
        <taxon>Kyanoviridae</taxon>
        <taxon>Salacisavirus</taxon>
        <taxon>Salacisavirus pssm2</taxon>
    </lineage>
</organism>
<gene>
    <name evidence="2" type="ORF">PCMG_00323</name>
    <name evidence="1" type="ORF">PSSM2_321</name>
</gene>
<dbReference type="Proteomes" id="UP000013923">
    <property type="component" value="Genome"/>
</dbReference>
<organismHost>
    <name type="scientific">Prochlorococcus</name>
    <dbReference type="NCBI Taxonomy" id="1218"/>
</organismHost>
<protein>
    <submittedName>
        <fullName evidence="1">Uncharacterized protein</fullName>
    </submittedName>
</protein>
<proteinExistence type="predicted"/>
<dbReference type="Proteomes" id="UP000000991">
    <property type="component" value="Segment"/>
</dbReference>
<name>Q58M33_BPPRM</name>
<dbReference type="EMBL" id="GU071092">
    <property type="protein sequence ID" value="ACY76198.1"/>
    <property type="molecule type" value="Genomic_DNA"/>
</dbReference>
<dbReference type="KEGG" id="vg:3294205"/>
<dbReference type="RefSeq" id="YP_214553.1">
    <property type="nucleotide sequence ID" value="NC_006883.2"/>
</dbReference>
<evidence type="ECO:0000313" key="1">
    <source>
        <dbReference type="EMBL" id="AAX44699.1"/>
    </source>
</evidence>
<reference evidence="1 3" key="1">
    <citation type="journal article" date="2005" name="PLoS Biol.">
        <title>Three Prochlorococcus cyanophage genomes: signature features and ecological interpretations.</title>
        <authorList>
            <person name="Sullivan M.B."/>
            <person name="Coleman M.L."/>
            <person name="Weigele P."/>
            <person name="Rohwer F."/>
            <person name="Chisholm S.W."/>
        </authorList>
    </citation>
    <scope>NUCLEOTIDE SEQUENCE</scope>
</reference>
<evidence type="ECO:0000313" key="3">
    <source>
        <dbReference type="Proteomes" id="UP000000991"/>
    </source>
</evidence>
<evidence type="ECO:0000313" key="2">
    <source>
        <dbReference type="EMBL" id="ACY76198.1"/>
    </source>
</evidence>
<accession>Q58M33</accession>
<evidence type="ECO:0000313" key="4">
    <source>
        <dbReference type="Proteomes" id="UP000013923"/>
    </source>
</evidence>
<dbReference type="EMBL" id="AY939844">
    <property type="protein sequence ID" value="AAX44699.1"/>
    <property type="molecule type" value="Genomic_DNA"/>
</dbReference>